<dbReference type="EMBL" id="SACK01000004">
    <property type="protein sequence ID" value="RVU00715.1"/>
    <property type="molecule type" value="Genomic_DNA"/>
</dbReference>
<proteinExistence type="predicted"/>
<dbReference type="InterPro" id="IPR012334">
    <property type="entry name" value="Pectin_lyas_fold"/>
</dbReference>
<reference evidence="3 4" key="1">
    <citation type="submission" date="2019-01" db="EMBL/GenBank/DDBJ databases">
        <authorList>
            <person name="Chen W.-M."/>
        </authorList>
    </citation>
    <scope>NUCLEOTIDE SEQUENCE [LARGE SCALE GENOMIC DNA]</scope>
    <source>
        <strain evidence="3 4">YBJ-36</strain>
    </source>
</reference>
<feature type="chain" id="PRO_5019298567" evidence="1">
    <location>
        <begin position="21"/>
        <end position="373"/>
    </location>
</feature>
<dbReference type="Gene3D" id="2.160.20.10">
    <property type="entry name" value="Single-stranded right-handed beta-helix, Pectin lyase-like"/>
    <property type="match status" value="1"/>
</dbReference>
<dbReference type="RefSeq" id="WP_127705155.1">
    <property type="nucleotide sequence ID" value="NZ_SACK01000004.1"/>
</dbReference>
<dbReference type="InterPro" id="IPR039448">
    <property type="entry name" value="Beta_helix"/>
</dbReference>
<dbReference type="SUPFAM" id="SSF51126">
    <property type="entry name" value="Pectin lyase-like"/>
    <property type="match status" value="1"/>
</dbReference>
<dbReference type="InterPro" id="IPR006626">
    <property type="entry name" value="PbH1"/>
</dbReference>
<feature type="signal peptide" evidence="1">
    <location>
        <begin position="1"/>
        <end position="20"/>
    </location>
</feature>
<dbReference type="SMART" id="SM00710">
    <property type="entry name" value="PbH1"/>
    <property type="match status" value="4"/>
</dbReference>
<organism evidence="3 4">
    <name type="scientific">Mucilaginibacter limnophilus</name>
    <dbReference type="NCBI Taxonomy" id="1932778"/>
    <lineage>
        <taxon>Bacteria</taxon>
        <taxon>Pseudomonadati</taxon>
        <taxon>Bacteroidota</taxon>
        <taxon>Sphingobacteriia</taxon>
        <taxon>Sphingobacteriales</taxon>
        <taxon>Sphingobacteriaceae</taxon>
        <taxon>Mucilaginibacter</taxon>
    </lineage>
</organism>
<dbReference type="AlphaFoldDB" id="A0A437MSS3"/>
<evidence type="ECO:0000313" key="3">
    <source>
        <dbReference type="EMBL" id="RVU00715.1"/>
    </source>
</evidence>
<evidence type="ECO:0000313" key="4">
    <source>
        <dbReference type="Proteomes" id="UP000282759"/>
    </source>
</evidence>
<dbReference type="Pfam" id="PF13229">
    <property type="entry name" value="Beta_helix"/>
    <property type="match status" value="1"/>
</dbReference>
<feature type="domain" description="Right handed beta helix" evidence="2">
    <location>
        <begin position="99"/>
        <end position="232"/>
    </location>
</feature>
<accession>A0A437MSS3</accession>
<dbReference type="OrthoDB" id="253409at2"/>
<dbReference type="InterPro" id="IPR011050">
    <property type="entry name" value="Pectin_lyase_fold/virulence"/>
</dbReference>
<keyword evidence="1" id="KW-0732">Signal</keyword>
<keyword evidence="4" id="KW-1185">Reference proteome</keyword>
<evidence type="ECO:0000256" key="1">
    <source>
        <dbReference type="SAM" id="SignalP"/>
    </source>
</evidence>
<gene>
    <name evidence="3" type="ORF">EOD41_12025</name>
</gene>
<evidence type="ECO:0000259" key="2">
    <source>
        <dbReference type="Pfam" id="PF13229"/>
    </source>
</evidence>
<protein>
    <submittedName>
        <fullName evidence="3">Right-handed parallel beta-helix repeat-containing protein</fullName>
    </submittedName>
</protein>
<dbReference type="Proteomes" id="UP000282759">
    <property type="component" value="Unassembled WGS sequence"/>
</dbReference>
<name>A0A437MSS3_9SPHI</name>
<comment type="caution">
    <text evidence="3">The sequence shown here is derived from an EMBL/GenBank/DDBJ whole genome shotgun (WGS) entry which is preliminary data.</text>
</comment>
<sequence length="373" mass="41470">MKVKLFILTLYVLASLNACAQNGFFYKPIPSQFLQIKESAAVQTRFKNLKQQAYDATRALPQGYKTDGTVDYTRYMQLAFNAHDVVLMPNFPVMVNDSGLTVNNGQTILFDSLSTLLLKPSNLETYEILRVHQVQNVEIYRPVIYGDKYTHLGAAGQWGMGIAVRASKNVNIVSPHIYKCWGDGIYVGQINKIPAQGITITDPLLDDNRRNGMSITAGNGVTVTGGIVANSNGQMPMSGIDIEPNHTTDVIDNITLTNLTTMNNRKYGIVVSLQHLLKRTVGKTAIRITNARDEESGVGFGIIGRPSTDTINGAIYVLNPVWIENKEVALRYPVRNFGMYVLFKNPVIQRRTAAYELKRLRQQAEADPKIVVE</sequence>